<feature type="domain" description="Major facilitator superfamily (MFS) profile" evidence="5">
    <location>
        <begin position="1"/>
        <end position="373"/>
    </location>
</feature>
<gene>
    <name evidence="6" type="ORF">KSS94_12655</name>
</gene>
<accession>A0ABX8NFA2</accession>
<evidence type="ECO:0000313" key="7">
    <source>
        <dbReference type="Proteomes" id="UP001046350"/>
    </source>
</evidence>
<keyword evidence="1 4" id="KW-0812">Transmembrane</keyword>
<keyword evidence="7" id="KW-1185">Reference proteome</keyword>
<evidence type="ECO:0000256" key="2">
    <source>
        <dbReference type="ARBA" id="ARBA00022989"/>
    </source>
</evidence>
<feature type="transmembrane region" description="Helical" evidence="4">
    <location>
        <begin position="150"/>
        <end position="170"/>
    </location>
</feature>
<evidence type="ECO:0000313" key="6">
    <source>
        <dbReference type="EMBL" id="QXH54193.1"/>
    </source>
</evidence>
<dbReference type="EMBL" id="CP077076">
    <property type="protein sequence ID" value="QXH54193.1"/>
    <property type="molecule type" value="Genomic_DNA"/>
</dbReference>
<feature type="transmembrane region" description="Helical" evidence="4">
    <location>
        <begin position="348"/>
        <end position="369"/>
    </location>
</feature>
<organism evidence="6 7">
    <name type="scientific">Pseudomonas fakonensis</name>
    <dbReference type="NCBI Taxonomy" id="2842355"/>
    <lineage>
        <taxon>Bacteria</taxon>
        <taxon>Pseudomonadati</taxon>
        <taxon>Pseudomonadota</taxon>
        <taxon>Gammaproteobacteria</taxon>
        <taxon>Pseudomonadales</taxon>
        <taxon>Pseudomonadaceae</taxon>
        <taxon>Pseudomonas</taxon>
    </lineage>
</organism>
<feature type="transmembrane region" description="Helical" evidence="4">
    <location>
        <begin position="63"/>
        <end position="81"/>
    </location>
</feature>
<dbReference type="PANTHER" id="PTHR42910:SF1">
    <property type="entry name" value="MAJOR FACILITATOR SUPERFAMILY (MFS) PROFILE DOMAIN-CONTAINING PROTEIN"/>
    <property type="match status" value="1"/>
</dbReference>
<reference evidence="6" key="1">
    <citation type="journal article" date="2021" name="Microorganisms">
        <title>The Ever-Expanding Pseudomonas Genus: Description of 43 New Species and Partition of the Pseudomonas putida Group.</title>
        <authorList>
            <person name="Girard L."/>
            <person name="Lood C."/>
            <person name="Hofte M."/>
            <person name="Vandamme P."/>
            <person name="Rokni-Zadeh H."/>
            <person name="van Noort V."/>
            <person name="Lavigne R."/>
            <person name="De Mot R."/>
        </authorList>
    </citation>
    <scope>NUCLEOTIDE SEQUENCE</scope>
    <source>
        <strain evidence="6">COW40</strain>
    </source>
</reference>
<dbReference type="Pfam" id="PF07690">
    <property type="entry name" value="MFS_1"/>
    <property type="match status" value="1"/>
</dbReference>
<proteinExistence type="predicted"/>
<dbReference type="PROSITE" id="PS50850">
    <property type="entry name" value="MFS"/>
    <property type="match status" value="1"/>
</dbReference>
<keyword evidence="2 4" id="KW-1133">Transmembrane helix</keyword>
<feature type="transmembrane region" description="Helical" evidence="4">
    <location>
        <begin position="233"/>
        <end position="252"/>
    </location>
</feature>
<dbReference type="PANTHER" id="PTHR42910">
    <property type="entry name" value="TRANSPORTER SCO4007-RELATED"/>
    <property type="match status" value="1"/>
</dbReference>
<feature type="transmembrane region" description="Helical" evidence="4">
    <location>
        <begin position="322"/>
        <end position="342"/>
    </location>
</feature>
<protein>
    <submittedName>
        <fullName evidence="6">MFS transporter</fullName>
    </submittedName>
</protein>
<dbReference type="Proteomes" id="UP001046350">
    <property type="component" value="Chromosome"/>
</dbReference>
<dbReference type="InterPro" id="IPR020846">
    <property type="entry name" value="MFS_dom"/>
</dbReference>
<dbReference type="InterPro" id="IPR011701">
    <property type="entry name" value="MFS"/>
</dbReference>
<evidence type="ECO:0000259" key="5">
    <source>
        <dbReference type="PROSITE" id="PS50850"/>
    </source>
</evidence>
<dbReference type="CDD" id="cd17324">
    <property type="entry name" value="MFS_NepI_like"/>
    <property type="match status" value="1"/>
</dbReference>
<feature type="transmembrane region" description="Helical" evidence="4">
    <location>
        <begin position="206"/>
        <end position="227"/>
    </location>
</feature>
<evidence type="ECO:0000256" key="4">
    <source>
        <dbReference type="SAM" id="Phobius"/>
    </source>
</evidence>
<name>A0ABX8NFA2_9PSED</name>
<evidence type="ECO:0000256" key="3">
    <source>
        <dbReference type="ARBA" id="ARBA00023136"/>
    </source>
</evidence>
<keyword evidence="3 4" id="KW-0472">Membrane</keyword>
<feature type="transmembrane region" description="Helical" evidence="4">
    <location>
        <begin position="121"/>
        <end position="144"/>
    </location>
</feature>
<feature type="transmembrane region" description="Helical" evidence="4">
    <location>
        <begin position="32"/>
        <end position="51"/>
    </location>
</feature>
<sequence length="380" mass="39631">MAIACGMSVANIYYNQPMLELISATFPGSESLTGLVPTATQLGYALGLLLLVPLGDRIERRRLIVMQCGALALALAGVAVAPSAWMLVAASAFVGVSASVAQQILPFAADLAAPSRRGATIGIVMSGLLCGILFGRALAGAVAVHYGWRAMFWLGLGLALLIGVVLAVALPKTKPKTNHSYGELLKSLASLWREEPQLRHATMIQACLFGSFSVLWTSLAFHLAANYQLGADVAGLFGIIGAVGVLFAPIAGRTADRRGPHFVIGIACVTMLLSWVVFEAWGMVMGLVVAVIFLDFGAQGAQVSNQHVIQSLRPEARNRLNAILMSGMFLGGALGSAGASFAWTHAGWSAVCGLGALLALAGLGVHIAGRRHAKASIVRH</sequence>
<evidence type="ECO:0000256" key="1">
    <source>
        <dbReference type="ARBA" id="ARBA00022692"/>
    </source>
</evidence>